<dbReference type="AlphaFoldDB" id="A0A545UI28"/>
<evidence type="ECO:0000313" key="3">
    <source>
        <dbReference type="Proteomes" id="UP000315439"/>
    </source>
</evidence>
<protein>
    <submittedName>
        <fullName evidence="2">Uncharacterized protein</fullName>
    </submittedName>
</protein>
<dbReference type="EMBL" id="VIKS01000002">
    <property type="protein sequence ID" value="TQV89126.1"/>
    <property type="molecule type" value="Genomic_DNA"/>
</dbReference>
<evidence type="ECO:0000256" key="1">
    <source>
        <dbReference type="SAM" id="Phobius"/>
    </source>
</evidence>
<reference evidence="2 3" key="1">
    <citation type="submission" date="2019-07" db="EMBL/GenBank/DDBJ databases">
        <title>Draft genome for Aliikangiella sp. M105.</title>
        <authorList>
            <person name="Wang G."/>
        </authorList>
    </citation>
    <scope>NUCLEOTIDE SEQUENCE [LARGE SCALE GENOMIC DNA]</scope>
    <source>
        <strain evidence="2 3">M105</strain>
    </source>
</reference>
<proteinExistence type="predicted"/>
<dbReference type="Proteomes" id="UP000315439">
    <property type="component" value="Unassembled WGS sequence"/>
</dbReference>
<keyword evidence="1" id="KW-0472">Membrane</keyword>
<feature type="transmembrane region" description="Helical" evidence="1">
    <location>
        <begin position="60"/>
        <end position="83"/>
    </location>
</feature>
<keyword evidence="1" id="KW-1133">Transmembrane helix</keyword>
<keyword evidence="1" id="KW-0812">Transmembrane</keyword>
<feature type="transmembrane region" description="Helical" evidence="1">
    <location>
        <begin position="95"/>
        <end position="114"/>
    </location>
</feature>
<name>A0A545UI28_9GAMM</name>
<evidence type="ECO:0000313" key="2">
    <source>
        <dbReference type="EMBL" id="TQV89126.1"/>
    </source>
</evidence>
<feature type="transmembrane region" description="Helical" evidence="1">
    <location>
        <begin position="26"/>
        <end position="48"/>
    </location>
</feature>
<keyword evidence="3" id="KW-1185">Reference proteome</keyword>
<comment type="caution">
    <text evidence="2">The sequence shown here is derived from an EMBL/GenBank/DDBJ whole genome shotgun (WGS) entry which is preliminary data.</text>
</comment>
<gene>
    <name evidence="2" type="ORF">FLL46_03085</name>
</gene>
<accession>A0A545UI28</accession>
<dbReference type="RefSeq" id="WP_142891976.1">
    <property type="nucleotide sequence ID" value="NZ_ML660161.1"/>
</dbReference>
<sequence>MEQSDLYAAPKSKLIDKHNDPLRPSASIITLTIFVVFIELVLSLAVAASRSFNKAVPFSTLTLIAYVLFIVVIGPSIFTLLFQMKKKFQNAKSRANLFFCSSLIFMMLQIAFLIDSAS</sequence>
<organism evidence="2 3">
    <name type="scientific">Aliikangiella coralliicola</name>
    <dbReference type="NCBI Taxonomy" id="2592383"/>
    <lineage>
        <taxon>Bacteria</taxon>
        <taxon>Pseudomonadati</taxon>
        <taxon>Pseudomonadota</taxon>
        <taxon>Gammaproteobacteria</taxon>
        <taxon>Oceanospirillales</taxon>
        <taxon>Pleioneaceae</taxon>
        <taxon>Aliikangiella</taxon>
    </lineage>
</organism>